<dbReference type="KEGG" id="mya:MORIYA_3009"/>
<gene>
    <name evidence="2" type="ORF">MORIYA_3009</name>
</gene>
<accession>A0A330LR99</accession>
<keyword evidence="1" id="KW-0812">Transmembrane</keyword>
<proteinExistence type="predicted"/>
<keyword evidence="3" id="KW-1185">Reference proteome</keyword>
<feature type="transmembrane region" description="Helical" evidence="1">
    <location>
        <begin position="15"/>
        <end position="33"/>
    </location>
</feature>
<keyword evidence="1" id="KW-1133">Transmembrane helix</keyword>
<keyword evidence="1" id="KW-0472">Membrane</keyword>
<sequence length="43" mass="4675">MAKIDSIKHITDSRLGLSFTPLLAFISLALLTYTGSSATAHRR</sequence>
<evidence type="ECO:0000313" key="3">
    <source>
        <dbReference type="Proteomes" id="UP000250163"/>
    </source>
</evidence>
<dbReference type="Proteomes" id="UP000250163">
    <property type="component" value="Chromosome MORIYA"/>
</dbReference>
<protein>
    <submittedName>
        <fullName evidence="2">Uncharacterized protein</fullName>
    </submittedName>
</protein>
<evidence type="ECO:0000256" key="1">
    <source>
        <dbReference type="SAM" id="Phobius"/>
    </source>
</evidence>
<name>A0A330LR99_9GAMM</name>
<evidence type="ECO:0000313" key="2">
    <source>
        <dbReference type="EMBL" id="SQD79467.1"/>
    </source>
</evidence>
<dbReference type="AlphaFoldDB" id="A0A330LR99"/>
<organism evidence="2 3">
    <name type="scientific">Moritella yayanosii</name>
    <dbReference type="NCBI Taxonomy" id="69539"/>
    <lineage>
        <taxon>Bacteria</taxon>
        <taxon>Pseudomonadati</taxon>
        <taxon>Pseudomonadota</taxon>
        <taxon>Gammaproteobacteria</taxon>
        <taxon>Alteromonadales</taxon>
        <taxon>Moritellaceae</taxon>
        <taxon>Moritella</taxon>
    </lineage>
</organism>
<dbReference type="EMBL" id="LS483250">
    <property type="protein sequence ID" value="SQD79467.1"/>
    <property type="molecule type" value="Genomic_DNA"/>
</dbReference>
<reference evidence="3" key="1">
    <citation type="submission" date="2018-05" db="EMBL/GenBank/DDBJ databases">
        <authorList>
            <person name="Cea G.-C."/>
            <person name="William W."/>
        </authorList>
    </citation>
    <scope>NUCLEOTIDE SEQUENCE [LARGE SCALE GENOMIC DNA]</scope>
    <source>
        <strain evidence="3">DB21MT 5</strain>
    </source>
</reference>